<feature type="region of interest" description="Disordered" evidence="1">
    <location>
        <begin position="50"/>
        <end position="70"/>
    </location>
</feature>
<dbReference type="RefSeq" id="WP_250103756.1">
    <property type="nucleotide sequence ID" value="NZ_BSPL01000013.1"/>
</dbReference>
<accession>A0AA37WRG2</accession>
<organism evidence="2 3">
    <name type="scientific">Methylobacterium tardum</name>
    <dbReference type="NCBI Taxonomy" id="374432"/>
    <lineage>
        <taxon>Bacteria</taxon>
        <taxon>Pseudomonadati</taxon>
        <taxon>Pseudomonadota</taxon>
        <taxon>Alphaproteobacteria</taxon>
        <taxon>Hyphomicrobiales</taxon>
        <taxon>Methylobacteriaceae</taxon>
        <taxon>Methylobacterium</taxon>
    </lineage>
</organism>
<gene>
    <name evidence="2" type="ORF">GCM10007890_20420</name>
</gene>
<dbReference type="Proteomes" id="UP001157440">
    <property type="component" value="Unassembled WGS sequence"/>
</dbReference>
<proteinExistence type="predicted"/>
<dbReference type="EMBL" id="BSPL01000013">
    <property type="protein sequence ID" value="GLS70029.1"/>
    <property type="molecule type" value="Genomic_DNA"/>
</dbReference>
<reference evidence="3" key="1">
    <citation type="journal article" date="2019" name="Int. J. Syst. Evol. Microbiol.">
        <title>The Global Catalogue of Microorganisms (GCM) 10K type strain sequencing project: providing services to taxonomists for standard genome sequencing and annotation.</title>
        <authorList>
            <consortium name="The Broad Institute Genomics Platform"/>
            <consortium name="The Broad Institute Genome Sequencing Center for Infectious Disease"/>
            <person name="Wu L."/>
            <person name="Ma J."/>
        </authorList>
    </citation>
    <scope>NUCLEOTIDE SEQUENCE [LARGE SCALE GENOMIC DNA]</scope>
    <source>
        <strain evidence="3">NBRC 103632</strain>
    </source>
</reference>
<sequence length="70" mass="7669">MTMSTSINTVGVVRATEMIQSARRDAALARDPRPHTVSVEIPRLSDTLALERDAGRPQPGSQRRLVDITV</sequence>
<protein>
    <submittedName>
        <fullName evidence="2">Uncharacterized protein</fullName>
    </submittedName>
</protein>
<comment type="caution">
    <text evidence="2">The sequence shown here is derived from an EMBL/GenBank/DDBJ whole genome shotgun (WGS) entry which is preliminary data.</text>
</comment>
<evidence type="ECO:0000313" key="3">
    <source>
        <dbReference type="Proteomes" id="UP001157440"/>
    </source>
</evidence>
<evidence type="ECO:0000256" key="1">
    <source>
        <dbReference type="SAM" id="MobiDB-lite"/>
    </source>
</evidence>
<evidence type="ECO:0000313" key="2">
    <source>
        <dbReference type="EMBL" id="GLS70029.1"/>
    </source>
</evidence>
<dbReference type="AlphaFoldDB" id="A0AA37WRG2"/>
<keyword evidence="3" id="KW-1185">Reference proteome</keyword>
<name>A0AA37WRG2_9HYPH</name>